<dbReference type="Pfam" id="PF00150">
    <property type="entry name" value="Cellulase"/>
    <property type="match status" value="1"/>
</dbReference>
<dbReference type="Proteomes" id="UP000029445">
    <property type="component" value="Chromosome 10"/>
</dbReference>
<dbReference type="Gene3D" id="3.20.20.80">
    <property type="entry name" value="Glycosidases"/>
    <property type="match status" value="1"/>
</dbReference>
<dbReference type="KEGG" id="cdeu:CNBG_6152"/>
<dbReference type="GeneID" id="88182251"/>
<evidence type="ECO:0000313" key="8">
    <source>
        <dbReference type="Proteomes" id="UP000029445"/>
    </source>
</evidence>
<dbReference type="InterPro" id="IPR017853">
    <property type="entry name" value="GH"/>
</dbReference>
<keyword evidence="2 4" id="KW-0378">Hydrolase</keyword>
<dbReference type="GO" id="GO:0046557">
    <property type="term" value="F:glucan endo-1,6-beta-glucosidase activity"/>
    <property type="evidence" value="ECO:0007669"/>
    <property type="project" value="TreeGrafter"/>
</dbReference>
<organism evidence="7 8">
    <name type="scientific">Cryptococcus deuterogattii (strain R265)</name>
    <name type="common">Cryptococcus gattii VGII (strain R265)</name>
    <dbReference type="NCBI Taxonomy" id="294750"/>
    <lineage>
        <taxon>Eukaryota</taxon>
        <taxon>Fungi</taxon>
        <taxon>Dikarya</taxon>
        <taxon>Basidiomycota</taxon>
        <taxon>Agaricomycotina</taxon>
        <taxon>Tremellomycetes</taxon>
        <taxon>Tremellales</taxon>
        <taxon>Cryptococcaceae</taxon>
        <taxon>Cryptococcus</taxon>
        <taxon>Cryptococcus gattii species complex</taxon>
    </lineage>
</organism>
<gene>
    <name evidence="7" type="ORF">CNBG_6152</name>
</gene>
<dbReference type="GO" id="GO:0005576">
    <property type="term" value="C:extracellular region"/>
    <property type="evidence" value="ECO:0007669"/>
    <property type="project" value="TreeGrafter"/>
</dbReference>
<evidence type="ECO:0000313" key="7">
    <source>
        <dbReference type="EMBL" id="KGB80314.1"/>
    </source>
</evidence>
<dbReference type="PANTHER" id="PTHR31297">
    <property type="entry name" value="GLUCAN ENDO-1,6-BETA-GLUCOSIDASE B"/>
    <property type="match status" value="1"/>
</dbReference>
<dbReference type="PANTHER" id="PTHR31297:SF43">
    <property type="entry name" value="GLUCAN 1,3-BETA-GLUCOSIDASE 3"/>
    <property type="match status" value="1"/>
</dbReference>
<dbReference type="SUPFAM" id="SSF51445">
    <property type="entry name" value="(Trans)glycosidases"/>
    <property type="match status" value="1"/>
</dbReference>
<dbReference type="AlphaFoldDB" id="A0A095CM17"/>
<comment type="similarity">
    <text evidence="1 4">Belongs to the glycosyl hydrolase 5 (cellulase A) family.</text>
</comment>
<reference evidence="7 8" key="2">
    <citation type="journal article" date="2018" name="Proc. Natl. Acad. Sci.">
        <title>RNAi is a critical determinant of centromere evolution in closely related fungi.</title>
        <authorList>
            <person name="Yadav V."/>
            <person name="Sun S."/>
            <person name="Billmyre R.B."/>
            <person name="Thimmappa B.C."/>
            <person name="Shea T."/>
            <person name="Lintner R."/>
            <person name="Bakkeren G."/>
            <person name="Cuomo C.A."/>
            <person name="Heitman J."/>
            <person name="Sanyal K."/>
        </authorList>
    </citation>
    <scope>NUCLEOTIDE SEQUENCE [LARGE SCALE GENOMIC DNA]</scope>
    <source>
        <strain evidence="7 8">R265</strain>
    </source>
</reference>
<dbReference type="GO" id="GO:0005737">
    <property type="term" value="C:cytoplasm"/>
    <property type="evidence" value="ECO:0007669"/>
    <property type="project" value="UniProtKB-ARBA"/>
</dbReference>
<protein>
    <submittedName>
        <fullName evidence="7">Cytoplasmic protein</fullName>
    </submittedName>
</protein>
<feature type="domain" description="Glycoside hydrolase family 5" evidence="6">
    <location>
        <begin position="84"/>
        <end position="363"/>
    </location>
</feature>
<dbReference type="RefSeq" id="XP_062885927.1">
    <property type="nucleotide sequence ID" value="XM_063029972.1"/>
</dbReference>
<dbReference type="HOGENOM" id="CLU_004624_8_2_1"/>
<dbReference type="VEuPathDB" id="FungiDB:CNBG_6152"/>
<evidence type="ECO:0000256" key="3">
    <source>
        <dbReference type="ARBA" id="ARBA00023295"/>
    </source>
</evidence>
<feature type="region of interest" description="Disordered" evidence="5">
    <location>
        <begin position="1"/>
        <end position="25"/>
    </location>
</feature>
<sequence>MGVFSKVKDQFTQSSPSYDFPPPTPSIPLGPSAIFRYRKQRGLNLGSWFSLEQWICPHVFRGAKPPGQSDYDVASGNDAKRILEEHWDTWINENDMKWIASRGFNSVRLPIAYYHLCGPLPEVLKGTDFESFRYVFEGAWGRIERAVEMAGSYGLGVLIDLHGAAGAQNPDAHAGLSRGKVSFWDTHANQASTSLALRFLASKFASVPYVVGLELLNEPQNNRKLQSWYTKTIEEVRKVAPPDFPIYCSDAWDTDHYASWVGSRGDFVVLDHHLYRCFTDEDKCKTGTDHANNLRSGFKGRFAQQCEAAKGSLVVGEWSASLDPRSFPNGMPDGEKDAQRRAFVQAQLELFEVHTAGYWFWTYKKGEGWDAGWSATNASQAEILPGWVGSRQFKGAPPSHIKDQELQNGHKSHADYWAANGGSPNPNMYAPGFSQGWDDALIFLSAQGSPSEMGFVHQWAVRRQAEFESQGHKLGRAAWEWEHGFKQGVEACARCCLA</sequence>
<keyword evidence="3 4" id="KW-0326">Glycosidase</keyword>
<evidence type="ECO:0000256" key="1">
    <source>
        <dbReference type="ARBA" id="ARBA00005641"/>
    </source>
</evidence>
<dbReference type="OrthoDB" id="1887033at2759"/>
<dbReference type="GO" id="GO:0009251">
    <property type="term" value="P:glucan catabolic process"/>
    <property type="evidence" value="ECO:0007669"/>
    <property type="project" value="TreeGrafter"/>
</dbReference>
<keyword evidence="8" id="KW-1185">Reference proteome</keyword>
<reference evidence="7 8" key="1">
    <citation type="journal article" date="2011" name="MBio">
        <title>Genome variation in Cryptococcus gattii, an emerging pathogen of immunocompetent hosts.</title>
        <authorList>
            <person name="D'Souza C.A."/>
            <person name="Kronstad J.W."/>
            <person name="Taylor G."/>
            <person name="Warren R."/>
            <person name="Yuen M."/>
            <person name="Hu G."/>
            <person name="Jung W.H."/>
            <person name="Sham A."/>
            <person name="Kidd S.E."/>
            <person name="Tangen K."/>
            <person name="Lee N."/>
            <person name="Zeilmaker T."/>
            <person name="Sawkins J."/>
            <person name="McVicker G."/>
            <person name="Shah S."/>
            <person name="Gnerre S."/>
            <person name="Griggs A."/>
            <person name="Zeng Q."/>
            <person name="Bartlett K."/>
            <person name="Li W."/>
            <person name="Wang X."/>
            <person name="Heitman J."/>
            <person name="Stajich J.E."/>
            <person name="Fraser J.A."/>
            <person name="Meyer W."/>
            <person name="Carter D."/>
            <person name="Schein J."/>
            <person name="Krzywinski M."/>
            <person name="Kwon-Chung K.J."/>
            <person name="Varma A."/>
            <person name="Wang J."/>
            <person name="Brunham R."/>
            <person name="Fyfe M."/>
            <person name="Ouellette B.F."/>
            <person name="Siddiqui A."/>
            <person name="Marra M."/>
            <person name="Jones S."/>
            <person name="Holt R."/>
            <person name="Birren B.W."/>
            <person name="Galagan J.E."/>
            <person name="Cuomo C.A."/>
        </authorList>
    </citation>
    <scope>NUCLEOTIDE SEQUENCE [LARGE SCALE GENOMIC DNA]</scope>
    <source>
        <strain evidence="7 8">R265</strain>
    </source>
</reference>
<evidence type="ECO:0000259" key="6">
    <source>
        <dbReference type="Pfam" id="PF00150"/>
    </source>
</evidence>
<dbReference type="InterPro" id="IPR050386">
    <property type="entry name" value="Glycosyl_hydrolase_5"/>
</dbReference>
<dbReference type="GO" id="GO:0009986">
    <property type="term" value="C:cell surface"/>
    <property type="evidence" value="ECO:0007669"/>
    <property type="project" value="TreeGrafter"/>
</dbReference>
<proteinExistence type="inferred from homology"/>
<accession>A0A095CM17</accession>
<dbReference type="InterPro" id="IPR001547">
    <property type="entry name" value="Glyco_hydro_5"/>
</dbReference>
<evidence type="ECO:0000256" key="5">
    <source>
        <dbReference type="SAM" id="MobiDB-lite"/>
    </source>
</evidence>
<dbReference type="OMA" id="GWFFWTL"/>
<evidence type="ECO:0000256" key="2">
    <source>
        <dbReference type="ARBA" id="ARBA00022801"/>
    </source>
</evidence>
<name>A0A095CM17_CRYD2</name>
<dbReference type="STRING" id="294750.A0A095CM17"/>
<dbReference type="EMBL" id="CP025768">
    <property type="protein sequence ID" value="KGB80314.1"/>
    <property type="molecule type" value="Genomic_DNA"/>
</dbReference>
<dbReference type="FunFam" id="3.20.20.80:FF:000100">
    <property type="entry name" value="Glycoside hydrolase superfamily"/>
    <property type="match status" value="1"/>
</dbReference>
<evidence type="ECO:0000256" key="4">
    <source>
        <dbReference type="RuleBase" id="RU361153"/>
    </source>
</evidence>